<protein>
    <recommendedName>
        <fullName evidence="2">Aspartate dehydrogenase domain-containing protein</fullName>
    </recommendedName>
</protein>
<evidence type="ECO:0000256" key="2">
    <source>
        <dbReference type="ARBA" id="ARBA00020169"/>
    </source>
</evidence>
<organism evidence="5 6">
    <name type="scientific">Brachionus calyciflorus</name>
    <dbReference type="NCBI Taxonomy" id="104777"/>
    <lineage>
        <taxon>Eukaryota</taxon>
        <taxon>Metazoa</taxon>
        <taxon>Spiralia</taxon>
        <taxon>Gnathifera</taxon>
        <taxon>Rotifera</taxon>
        <taxon>Eurotatoria</taxon>
        <taxon>Monogononta</taxon>
        <taxon>Pseudotrocha</taxon>
        <taxon>Ploima</taxon>
        <taxon>Brachionidae</taxon>
        <taxon>Brachionus</taxon>
    </lineage>
</organism>
<feature type="domain" description="Aspartate/homoserine dehydrogenase NAD-binding" evidence="4">
    <location>
        <begin position="8"/>
        <end position="116"/>
    </location>
</feature>
<dbReference type="Proteomes" id="UP000663879">
    <property type="component" value="Unassembled WGS sequence"/>
</dbReference>
<dbReference type="Pfam" id="PF03447">
    <property type="entry name" value="NAD_binding_3"/>
    <property type="match status" value="1"/>
</dbReference>
<gene>
    <name evidence="5" type="ORF">OXX778_LOCUS1118</name>
</gene>
<proteinExistence type="inferred from homology"/>
<dbReference type="AlphaFoldDB" id="A0A813M636"/>
<sequence>MTRIGIVGFGHLGKYLYEKLENDKNFEIVFVWNRSEIRDCDSLDRKYVLTNLDDFIKHKVDFIIEVAHPVISEKYGDKFLEHAHYVIGSPTALANQDTLNKLNAASAKFNKKIYVPCGAFWGANDIKKMAIQNTLKGLKITMKKHHTSLKLEGSLKEKLEKQSNWDSPLVLYEGPVRNLCHLAPNNVNTMAVGALCAQNLGFDHVQACLVADPNLTDKHVIEIEVTGPFNEKLNQNFKCTTVRSNPAIVGHVTGNQTYDSFYYSLLETLDDVNSFGIFVC</sequence>
<evidence type="ECO:0000256" key="1">
    <source>
        <dbReference type="ARBA" id="ARBA00008331"/>
    </source>
</evidence>
<dbReference type="Gene3D" id="3.30.360.10">
    <property type="entry name" value="Dihydrodipicolinate Reductase, domain 2"/>
    <property type="match status" value="1"/>
</dbReference>
<dbReference type="GO" id="GO:0050661">
    <property type="term" value="F:NADP binding"/>
    <property type="evidence" value="ECO:0007669"/>
    <property type="project" value="InterPro"/>
</dbReference>
<dbReference type="Pfam" id="PF01958">
    <property type="entry name" value="Asp_DH_C"/>
    <property type="match status" value="1"/>
</dbReference>
<dbReference type="SUPFAM" id="SSF51735">
    <property type="entry name" value="NAD(P)-binding Rossmann-fold domains"/>
    <property type="match status" value="1"/>
</dbReference>
<keyword evidence="6" id="KW-1185">Reference proteome</keyword>
<dbReference type="InterPro" id="IPR005106">
    <property type="entry name" value="Asp/hSer_DH_NAD-bd"/>
</dbReference>
<comment type="caution">
    <text evidence="5">The sequence shown here is derived from an EMBL/GenBank/DDBJ whole genome shotgun (WGS) entry which is preliminary data.</text>
</comment>
<dbReference type="OrthoDB" id="4310724at2759"/>
<comment type="similarity">
    <text evidence="1">Belongs to the L-aspartate dehydrogenase family.</text>
</comment>
<dbReference type="SUPFAM" id="SSF55347">
    <property type="entry name" value="Glyceraldehyde-3-phosphate dehydrogenase-like, C-terminal domain"/>
    <property type="match status" value="1"/>
</dbReference>
<dbReference type="EMBL" id="CAJNOC010000066">
    <property type="protein sequence ID" value="CAF0711568.1"/>
    <property type="molecule type" value="Genomic_DNA"/>
</dbReference>
<dbReference type="PANTHER" id="PTHR31873">
    <property type="entry name" value="L-ASPARTATE DEHYDROGENASE-RELATED"/>
    <property type="match status" value="1"/>
</dbReference>
<dbReference type="GO" id="GO:0033735">
    <property type="term" value="F:aspartate dehydrogenase [NAD(P)+] activity"/>
    <property type="evidence" value="ECO:0007669"/>
    <property type="project" value="InterPro"/>
</dbReference>
<dbReference type="PANTHER" id="PTHR31873:SF6">
    <property type="entry name" value="ASPARTATE DEHYDROGENASE DOMAIN-CONTAINING PROTEIN"/>
    <property type="match status" value="1"/>
</dbReference>
<feature type="domain" description="Aspartate dehydrogenase" evidence="3">
    <location>
        <begin position="167"/>
        <end position="256"/>
    </location>
</feature>
<dbReference type="GO" id="GO:0009435">
    <property type="term" value="P:NAD+ biosynthetic process"/>
    <property type="evidence" value="ECO:0007669"/>
    <property type="project" value="InterPro"/>
</dbReference>
<evidence type="ECO:0000259" key="4">
    <source>
        <dbReference type="Pfam" id="PF03447"/>
    </source>
</evidence>
<reference evidence="5" key="1">
    <citation type="submission" date="2021-02" db="EMBL/GenBank/DDBJ databases">
        <authorList>
            <person name="Nowell W R."/>
        </authorList>
    </citation>
    <scope>NUCLEOTIDE SEQUENCE</scope>
    <source>
        <strain evidence="5">Ploen Becks lab</strain>
    </source>
</reference>
<evidence type="ECO:0000313" key="5">
    <source>
        <dbReference type="EMBL" id="CAF0711568.1"/>
    </source>
</evidence>
<dbReference type="InterPro" id="IPR036291">
    <property type="entry name" value="NAD(P)-bd_dom_sf"/>
</dbReference>
<accession>A0A813M636</accession>
<evidence type="ECO:0000313" key="6">
    <source>
        <dbReference type="Proteomes" id="UP000663879"/>
    </source>
</evidence>
<dbReference type="Gene3D" id="3.40.50.720">
    <property type="entry name" value="NAD(P)-binding Rossmann-like Domain"/>
    <property type="match status" value="1"/>
</dbReference>
<dbReference type="InterPro" id="IPR002811">
    <property type="entry name" value="Asp_DH"/>
</dbReference>
<name>A0A813M636_9BILA</name>
<evidence type="ECO:0000259" key="3">
    <source>
        <dbReference type="Pfam" id="PF01958"/>
    </source>
</evidence>